<evidence type="ECO:0000313" key="1">
    <source>
        <dbReference type="EMBL" id="UTF55585.1"/>
    </source>
</evidence>
<evidence type="ECO:0000313" key="2">
    <source>
        <dbReference type="Proteomes" id="UP001056855"/>
    </source>
</evidence>
<dbReference type="RefSeq" id="WP_254160765.1">
    <property type="nucleotide sequence ID" value="NZ_CP100356.1"/>
</dbReference>
<name>A0A9E7SWK0_9EURY</name>
<proteinExistence type="predicted"/>
<dbReference type="KEGG" id="sawl:NGM29_19465"/>
<gene>
    <name evidence="1" type="ORF">NGM29_19465</name>
</gene>
<reference evidence="1" key="1">
    <citation type="submission" date="2022-06" db="EMBL/GenBank/DDBJ databases">
        <title>Diverse halophilic archaea isolated from saline environments.</title>
        <authorList>
            <person name="Cui H.-L."/>
        </authorList>
    </citation>
    <scope>NUCLEOTIDE SEQUENCE</scope>
    <source>
        <strain evidence="1">WLHS1</strain>
        <plasmid evidence="1">unnamed1</plasmid>
    </source>
</reference>
<geneLocation type="plasmid" evidence="1 2">
    <name>unnamed1</name>
</geneLocation>
<protein>
    <submittedName>
        <fullName evidence="1">Uncharacterized protein</fullName>
    </submittedName>
</protein>
<keyword evidence="1" id="KW-0614">Plasmid</keyword>
<sequence length="287" mass="32157">MSSGETNVSMPTGAYALNEVQNLTLLEVAYRAIQNGSKTESELKDILCVEDDTVELITKGFRIFNLGGKSEFEYTLTPLAFDAVDFNLQFRLHILNSVAAECSPQQWGLQSSVLLNLEYLLKEGTNRFVQTDEGLIRKIDNWHVDVGYEPQSQKGRMKLNSTKFSHWTNQAEYLGLIRGYKSGRRSAFIVRFDPNLIERTITLAAEEVGESDGVGFSEYLEWLEDNCLRIPTSSENALPAPFARTLYELVSDGKLKVTKRGDPSGFELPGIPSHSGISKAKNYLRIT</sequence>
<dbReference type="Proteomes" id="UP001056855">
    <property type="component" value="Plasmid unnamed1"/>
</dbReference>
<dbReference type="GeneID" id="73292273"/>
<dbReference type="EMBL" id="CP100356">
    <property type="protein sequence ID" value="UTF55585.1"/>
    <property type="molecule type" value="Genomic_DNA"/>
</dbReference>
<dbReference type="AlphaFoldDB" id="A0A9E7SWK0"/>
<keyword evidence="2" id="KW-1185">Reference proteome</keyword>
<organism evidence="1 2">
    <name type="scientific">Natronosalvus rutilus</name>
    <dbReference type="NCBI Taxonomy" id="2953753"/>
    <lineage>
        <taxon>Archaea</taxon>
        <taxon>Methanobacteriati</taxon>
        <taxon>Methanobacteriota</taxon>
        <taxon>Stenosarchaea group</taxon>
        <taxon>Halobacteria</taxon>
        <taxon>Halobacteriales</taxon>
        <taxon>Natrialbaceae</taxon>
        <taxon>Natronosalvus</taxon>
    </lineage>
</organism>
<accession>A0A9E7SWK0</accession>